<dbReference type="PROSITE" id="PS50158">
    <property type="entry name" value="ZF_CCHC"/>
    <property type="match status" value="1"/>
</dbReference>
<evidence type="ECO:0000259" key="3">
    <source>
        <dbReference type="PROSITE" id="PS50158"/>
    </source>
</evidence>
<dbReference type="EMBL" id="CM029045">
    <property type="protein sequence ID" value="KAG2599979.1"/>
    <property type="molecule type" value="Genomic_DNA"/>
</dbReference>
<keyword evidence="1" id="KW-0863">Zinc-finger</keyword>
<proteinExistence type="predicted"/>
<feature type="domain" description="CCHC-type" evidence="3">
    <location>
        <begin position="104"/>
        <end position="118"/>
    </location>
</feature>
<dbReference type="GO" id="GO:0003676">
    <property type="term" value="F:nucleic acid binding"/>
    <property type="evidence" value="ECO:0007669"/>
    <property type="project" value="InterPro"/>
</dbReference>
<dbReference type="PANTHER" id="PTHR33170">
    <property type="entry name" value="DUF4283 DOMAIN-CONTAINING PROTEIN-RELATED"/>
    <property type="match status" value="1"/>
</dbReference>
<evidence type="ECO:0000256" key="2">
    <source>
        <dbReference type="SAM" id="MobiDB-lite"/>
    </source>
</evidence>
<evidence type="ECO:0000313" key="5">
    <source>
        <dbReference type="Proteomes" id="UP000823388"/>
    </source>
</evidence>
<dbReference type="PANTHER" id="PTHR33170:SF40">
    <property type="entry name" value="OS04G0557100 PROTEIN"/>
    <property type="match status" value="1"/>
</dbReference>
<keyword evidence="1" id="KW-0862">Zinc</keyword>
<accession>A0A8T0SV56</accession>
<dbReference type="Proteomes" id="UP000823388">
    <property type="component" value="Chromosome 5K"/>
</dbReference>
<dbReference type="SUPFAM" id="SSF57756">
    <property type="entry name" value="Retrovirus zinc finger-like domains"/>
    <property type="match status" value="1"/>
</dbReference>
<dbReference type="InterPro" id="IPR001878">
    <property type="entry name" value="Znf_CCHC"/>
</dbReference>
<dbReference type="Gene3D" id="4.10.60.10">
    <property type="entry name" value="Zinc finger, CCHC-type"/>
    <property type="match status" value="1"/>
</dbReference>
<organism evidence="4 5">
    <name type="scientific">Panicum virgatum</name>
    <name type="common">Blackwell switchgrass</name>
    <dbReference type="NCBI Taxonomy" id="38727"/>
    <lineage>
        <taxon>Eukaryota</taxon>
        <taxon>Viridiplantae</taxon>
        <taxon>Streptophyta</taxon>
        <taxon>Embryophyta</taxon>
        <taxon>Tracheophyta</taxon>
        <taxon>Spermatophyta</taxon>
        <taxon>Magnoliopsida</taxon>
        <taxon>Liliopsida</taxon>
        <taxon>Poales</taxon>
        <taxon>Poaceae</taxon>
        <taxon>PACMAD clade</taxon>
        <taxon>Panicoideae</taxon>
        <taxon>Panicodae</taxon>
        <taxon>Paniceae</taxon>
        <taxon>Panicinae</taxon>
        <taxon>Panicum</taxon>
        <taxon>Panicum sect. Hiantes</taxon>
    </lineage>
</organism>
<reference evidence="4" key="1">
    <citation type="submission" date="2020-05" db="EMBL/GenBank/DDBJ databases">
        <title>WGS assembly of Panicum virgatum.</title>
        <authorList>
            <person name="Lovell J.T."/>
            <person name="Jenkins J."/>
            <person name="Shu S."/>
            <person name="Juenger T.E."/>
            <person name="Schmutz J."/>
        </authorList>
    </citation>
    <scope>NUCLEOTIDE SEQUENCE</scope>
    <source>
        <strain evidence="4">AP13</strain>
    </source>
</reference>
<dbReference type="AlphaFoldDB" id="A0A8T0SV56"/>
<evidence type="ECO:0000256" key="1">
    <source>
        <dbReference type="PROSITE-ProRule" id="PRU00047"/>
    </source>
</evidence>
<dbReference type="GO" id="GO:0008270">
    <property type="term" value="F:zinc ion binding"/>
    <property type="evidence" value="ECO:0007669"/>
    <property type="project" value="UniProtKB-KW"/>
</dbReference>
<dbReference type="InterPro" id="IPR036875">
    <property type="entry name" value="Znf_CCHC_sf"/>
</dbReference>
<sequence>MARGRGRGHFQYGGAGGSRDRSWQEKNSGRTRGGRGSSEGMHSSQEQHKNRISGACSSSMEGGTKSKDKMDEMRKYQQGKQDMEMTDAARNDEAEGGDVRTGIKCARCTKKGHLAANCTTEIYCVICDRKDHVNFRCPVLKMPRPVAHAVGYAVHGLGFYHIPHPPLPRARKDTKMALISIEGGQLDKEEVQRQLARIFPGKWQWELSEHEDNSFITKFPSKIELQRAIAFGGADAKGVDIPAVRIRFDMWHEKETGYLLPKVWVRVYGIRKELREFQELWTVGSMLGSTQIVDMETTRKSDFGRIFVAVLNPKLIPASLDVVVGDHYFELGFEVEKIGVDETGKMQFLSGVGKRMVKERERRVTRSFLPEKKSSRERPRDTNTLVLLVDRRGRLQVQRLASMQMT</sequence>
<protein>
    <recommendedName>
        <fullName evidence="3">CCHC-type domain-containing protein</fullName>
    </recommendedName>
</protein>
<keyword evidence="1" id="KW-0479">Metal-binding</keyword>
<keyword evidence="5" id="KW-1185">Reference proteome</keyword>
<feature type="region of interest" description="Disordered" evidence="2">
    <location>
        <begin position="1"/>
        <end position="96"/>
    </location>
</feature>
<feature type="compositionally biased region" description="Basic and acidic residues" evidence="2">
    <location>
        <begin position="64"/>
        <end position="93"/>
    </location>
</feature>
<dbReference type="SMART" id="SM00343">
    <property type="entry name" value="ZnF_C2HC"/>
    <property type="match status" value="2"/>
</dbReference>
<comment type="caution">
    <text evidence="4">The sequence shown here is derived from an EMBL/GenBank/DDBJ whole genome shotgun (WGS) entry which is preliminary data.</text>
</comment>
<feature type="compositionally biased region" description="Basic and acidic residues" evidence="2">
    <location>
        <begin position="18"/>
        <end position="28"/>
    </location>
</feature>
<gene>
    <name evidence="4" type="ORF">PVAP13_5KG483000</name>
</gene>
<evidence type="ECO:0000313" key="4">
    <source>
        <dbReference type="EMBL" id="KAG2599979.1"/>
    </source>
</evidence>
<name>A0A8T0SV56_PANVG</name>